<evidence type="ECO:0000313" key="3">
    <source>
        <dbReference type="Proteomes" id="UP000676996"/>
    </source>
</evidence>
<dbReference type="EMBL" id="JAGRQC010000001">
    <property type="protein sequence ID" value="MBR0551094.1"/>
    <property type="molecule type" value="Genomic_DNA"/>
</dbReference>
<dbReference type="AlphaFoldDB" id="A0A8T4IBA1"/>
<dbReference type="Pfam" id="PF11162">
    <property type="entry name" value="DUF2946"/>
    <property type="match status" value="1"/>
</dbReference>
<evidence type="ECO:0008006" key="4">
    <source>
        <dbReference type="Google" id="ProtNLM"/>
    </source>
</evidence>
<dbReference type="RefSeq" id="WP_284052386.1">
    <property type="nucleotide sequence ID" value="NZ_JAGRQC010000001.1"/>
</dbReference>
<dbReference type="InterPro" id="IPR021333">
    <property type="entry name" value="DUF2946"/>
</dbReference>
<reference evidence="2" key="1">
    <citation type="submission" date="2021-04" db="EMBL/GenBank/DDBJ databases">
        <title>Ouciella asimina sp. nov., isolated from the surface seawater in the hydrothermal field of Okinawa Trough.</title>
        <authorList>
            <person name="Shuang W."/>
        </authorList>
    </citation>
    <scope>NUCLEOTIDE SEQUENCE</scope>
    <source>
        <strain evidence="2">LXI357</strain>
    </source>
</reference>
<accession>A0A8T4IBA1</accession>
<dbReference type="Proteomes" id="UP000676996">
    <property type="component" value="Unassembled WGS sequence"/>
</dbReference>
<sequence length="142" mass="14275">MGIADFRKGMLNAALMVAALAALALNVAVPPGFMPARVADGSTRVVICTGYGPLTAEIGAASMPGMHAAADHGKHHDGSGADMRCDFAGHSAPSVPTVPVALLTTVPPAYPVFHPLRGAGQVPGRGMPAPPPPSRAPPMLIA</sequence>
<gene>
    <name evidence="2" type="ORF">J7S20_01080</name>
</gene>
<feature type="region of interest" description="Disordered" evidence="1">
    <location>
        <begin position="121"/>
        <end position="142"/>
    </location>
</feature>
<evidence type="ECO:0000256" key="1">
    <source>
        <dbReference type="SAM" id="MobiDB-lite"/>
    </source>
</evidence>
<name>A0A8T4IBA1_9SPHN</name>
<evidence type="ECO:0000313" key="2">
    <source>
        <dbReference type="EMBL" id="MBR0551094.1"/>
    </source>
</evidence>
<keyword evidence="3" id="KW-1185">Reference proteome</keyword>
<proteinExistence type="predicted"/>
<protein>
    <recommendedName>
        <fullName evidence="4">DUF2946 domain-containing protein</fullName>
    </recommendedName>
</protein>
<comment type="caution">
    <text evidence="2">The sequence shown here is derived from an EMBL/GenBank/DDBJ whole genome shotgun (WGS) entry which is preliminary data.</text>
</comment>
<organism evidence="2 3">
    <name type="scientific">Stakelama marina</name>
    <dbReference type="NCBI Taxonomy" id="2826939"/>
    <lineage>
        <taxon>Bacteria</taxon>
        <taxon>Pseudomonadati</taxon>
        <taxon>Pseudomonadota</taxon>
        <taxon>Alphaproteobacteria</taxon>
        <taxon>Sphingomonadales</taxon>
        <taxon>Sphingomonadaceae</taxon>
        <taxon>Stakelama</taxon>
    </lineage>
</organism>